<dbReference type="OrthoDB" id="2437308at2759"/>
<comment type="caution">
    <text evidence="2">The sequence shown here is derived from an EMBL/GenBank/DDBJ whole genome shotgun (WGS) entry which is preliminary data.</text>
</comment>
<organism evidence="2 3">
    <name type="scientific">Dentiscutata erythropus</name>
    <dbReference type="NCBI Taxonomy" id="1348616"/>
    <lineage>
        <taxon>Eukaryota</taxon>
        <taxon>Fungi</taxon>
        <taxon>Fungi incertae sedis</taxon>
        <taxon>Mucoromycota</taxon>
        <taxon>Glomeromycotina</taxon>
        <taxon>Glomeromycetes</taxon>
        <taxon>Diversisporales</taxon>
        <taxon>Gigasporaceae</taxon>
        <taxon>Dentiscutata</taxon>
    </lineage>
</organism>
<protein>
    <submittedName>
        <fullName evidence="2">10441_t:CDS:1</fullName>
    </submittedName>
</protein>
<evidence type="ECO:0000256" key="1">
    <source>
        <dbReference type="SAM" id="MobiDB-lite"/>
    </source>
</evidence>
<evidence type="ECO:0000313" key="3">
    <source>
        <dbReference type="Proteomes" id="UP000789405"/>
    </source>
</evidence>
<dbReference type="Proteomes" id="UP000789405">
    <property type="component" value="Unassembled WGS sequence"/>
</dbReference>
<dbReference type="AlphaFoldDB" id="A0A9N9IR83"/>
<evidence type="ECO:0000313" key="2">
    <source>
        <dbReference type="EMBL" id="CAG8745122.1"/>
    </source>
</evidence>
<proteinExistence type="predicted"/>
<sequence length="108" mass="12229">MELNKQNNKATHVSGKVSESSTSSSHVETPPKSSELPVNLYVHVLINELRQEATQDQAPLKQWSIFFPKLKRGQSTFSTFSSREQIKSKNDNALIIDISRIQNNILTF</sequence>
<feature type="region of interest" description="Disordered" evidence="1">
    <location>
        <begin position="1"/>
        <end position="34"/>
    </location>
</feature>
<feature type="compositionally biased region" description="Low complexity" evidence="1">
    <location>
        <begin position="12"/>
        <end position="28"/>
    </location>
</feature>
<feature type="compositionally biased region" description="Polar residues" evidence="1">
    <location>
        <begin position="1"/>
        <end position="11"/>
    </location>
</feature>
<accession>A0A9N9IR83</accession>
<keyword evidence="3" id="KW-1185">Reference proteome</keyword>
<dbReference type="EMBL" id="CAJVPY010014196">
    <property type="protein sequence ID" value="CAG8745122.1"/>
    <property type="molecule type" value="Genomic_DNA"/>
</dbReference>
<name>A0A9N9IR83_9GLOM</name>
<gene>
    <name evidence="2" type="ORF">DERYTH_LOCUS16363</name>
</gene>
<reference evidence="2" key="1">
    <citation type="submission" date="2021-06" db="EMBL/GenBank/DDBJ databases">
        <authorList>
            <person name="Kallberg Y."/>
            <person name="Tangrot J."/>
            <person name="Rosling A."/>
        </authorList>
    </citation>
    <scope>NUCLEOTIDE SEQUENCE</scope>
    <source>
        <strain evidence="2">MA453B</strain>
    </source>
</reference>